<reference evidence="1 2" key="1">
    <citation type="submission" date="2024-01" db="EMBL/GenBank/DDBJ databases">
        <title>The complete chloroplast genome sequence of Lithospermum erythrorhizon: insights into the phylogenetic relationship among Boraginaceae species and the maternal lineages of purple gromwells.</title>
        <authorList>
            <person name="Okada T."/>
            <person name="Watanabe K."/>
        </authorList>
    </citation>
    <scope>NUCLEOTIDE SEQUENCE [LARGE SCALE GENOMIC DNA]</scope>
</reference>
<keyword evidence="2" id="KW-1185">Reference proteome</keyword>
<evidence type="ECO:0000313" key="1">
    <source>
        <dbReference type="EMBL" id="GAA0166541.1"/>
    </source>
</evidence>
<organism evidence="1 2">
    <name type="scientific">Lithospermum erythrorhizon</name>
    <name type="common">Purple gromwell</name>
    <name type="synonym">Lithospermum officinale var. erythrorhizon</name>
    <dbReference type="NCBI Taxonomy" id="34254"/>
    <lineage>
        <taxon>Eukaryota</taxon>
        <taxon>Viridiplantae</taxon>
        <taxon>Streptophyta</taxon>
        <taxon>Embryophyta</taxon>
        <taxon>Tracheophyta</taxon>
        <taxon>Spermatophyta</taxon>
        <taxon>Magnoliopsida</taxon>
        <taxon>eudicotyledons</taxon>
        <taxon>Gunneridae</taxon>
        <taxon>Pentapetalae</taxon>
        <taxon>asterids</taxon>
        <taxon>lamiids</taxon>
        <taxon>Boraginales</taxon>
        <taxon>Boraginaceae</taxon>
        <taxon>Boraginoideae</taxon>
        <taxon>Lithospermeae</taxon>
        <taxon>Lithospermum</taxon>
    </lineage>
</organism>
<comment type="caution">
    <text evidence="1">The sequence shown here is derived from an EMBL/GenBank/DDBJ whole genome shotgun (WGS) entry which is preliminary data.</text>
</comment>
<protein>
    <submittedName>
        <fullName evidence="1">Uncharacterized protein</fullName>
    </submittedName>
</protein>
<accession>A0AAV3QTF8</accession>
<name>A0AAV3QTF8_LITER</name>
<sequence>MEITLEGIRITEGLEELVQNSDAGRDSLFKSSSQTLEKTIRVMQAKMEEGELEVPSSLWDAVRDDVSSSDPLSL</sequence>
<evidence type="ECO:0000313" key="2">
    <source>
        <dbReference type="Proteomes" id="UP001454036"/>
    </source>
</evidence>
<proteinExistence type="predicted"/>
<dbReference type="EMBL" id="BAABME010022759">
    <property type="protein sequence ID" value="GAA0166541.1"/>
    <property type="molecule type" value="Genomic_DNA"/>
</dbReference>
<gene>
    <name evidence="1" type="ORF">LIER_40208</name>
</gene>
<dbReference type="AlphaFoldDB" id="A0AAV3QTF8"/>
<dbReference type="Proteomes" id="UP001454036">
    <property type="component" value="Unassembled WGS sequence"/>
</dbReference>